<dbReference type="InterPro" id="IPR020846">
    <property type="entry name" value="MFS_dom"/>
</dbReference>
<evidence type="ECO:0000256" key="2">
    <source>
        <dbReference type="ARBA" id="ARBA00022448"/>
    </source>
</evidence>
<dbReference type="GO" id="GO:0005886">
    <property type="term" value="C:plasma membrane"/>
    <property type="evidence" value="ECO:0007669"/>
    <property type="project" value="TreeGrafter"/>
</dbReference>
<reference evidence="10" key="1">
    <citation type="submission" date="2023-01" db="EMBL/GenBank/DDBJ databases">
        <title>The growth and conidiation of Purpureocillium lavendulum are regulated by nitrogen source and histone H3K14 acetylation.</title>
        <authorList>
            <person name="Tang P."/>
            <person name="Han J."/>
            <person name="Zhang C."/>
            <person name="Tang P."/>
            <person name="Qi F."/>
            <person name="Zhang K."/>
            <person name="Liang L."/>
        </authorList>
    </citation>
    <scope>NUCLEOTIDE SEQUENCE</scope>
    <source>
        <strain evidence="10">YMF1.00683</strain>
    </source>
</reference>
<keyword evidence="5 8" id="KW-0472">Membrane</keyword>
<keyword evidence="3 8" id="KW-0812">Transmembrane</keyword>
<feature type="transmembrane region" description="Helical" evidence="8">
    <location>
        <begin position="267"/>
        <end position="289"/>
    </location>
</feature>
<name>A0AB34F9Z9_9HYPO</name>
<keyword evidence="2" id="KW-0813">Transport</keyword>
<sequence length="576" mass="60845">MSDATMTEKDAAASTPESKETSWVDAVQDATTEKKSPPVFEKGPRFFAILFVLALTSLLTSLEATITSTVMPSIVADLAGGEDYIWISNAYFLTMTSLLPMLGQLANVFGRRWPMIISVALFMLGSGVSGGAKNMASMIGGRAVQGIGGSGIGVLCEMIICDLVPLRERGTYLGMVLGMVGLGAALGPLFGGLLVSYSTWRWAFYMGLPIGGASLVLLYFFLHVKYDKSSTLATKLSKLDWLGNAVFIGGTTPVLIALSWAGGKYPWSAYQVLVPLIVGLAAMGGFIWLQTNARLVPNPIMPIHLFSHSVTALVFLLTFLHGMITMWAYLFLPVYFQGVLAASAYRSGIMLLPTILALLPAAIMGGGLLTKFGLYKPILFASFALIVVGFGLFSILDENSSTGAWVGFQVVESFGAGLSLAALLPALLAPLTDRDTALATSAWAFMRSFGVMWGVAVAGTIYSNRASQLAGAGAIASDPAVAAHFMAGGAYAAAEPHYLDSLSAQTRAEVIAVQASALQRSWQVAIAFGGVGVIAAAIMKQVALRKENDTEFGMTEKKVDKPTEEEARGTESPAAS</sequence>
<comment type="subcellular location">
    <subcellularLocation>
        <location evidence="1">Membrane</location>
        <topology evidence="1">Multi-pass membrane protein</topology>
    </subcellularLocation>
</comment>
<feature type="region of interest" description="Disordered" evidence="7">
    <location>
        <begin position="550"/>
        <end position="576"/>
    </location>
</feature>
<evidence type="ECO:0000256" key="3">
    <source>
        <dbReference type="ARBA" id="ARBA00022692"/>
    </source>
</evidence>
<dbReference type="EMBL" id="JAQHRD010000048">
    <property type="protein sequence ID" value="KAJ6436003.1"/>
    <property type="molecule type" value="Genomic_DNA"/>
</dbReference>
<evidence type="ECO:0000313" key="11">
    <source>
        <dbReference type="EMBL" id="KAJ6436184.1"/>
    </source>
</evidence>
<feature type="compositionally biased region" description="Basic and acidic residues" evidence="7">
    <location>
        <begin position="1"/>
        <end position="22"/>
    </location>
</feature>
<keyword evidence="4 8" id="KW-1133">Transmembrane helix</keyword>
<evidence type="ECO:0000256" key="4">
    <source>
        <dbReference type="ARBA" id="ARBA00022989"/>
    </source>
</evidence>
<dbReference type="PANTHER" id="PTHR23501:SF187">
    <property type="entry name" value="MAJOR FACILITATOR SUPERFAMILY (MFS) PROFILE DOMAIN-CONTAINING PROTEIN"/>
    <property type="match status" value="1"/>
</dbReference>
<dbReference type="AlphaFoldDB" id="A0AB34F9Z9"/>
<evidence type="ECO:0000313" key="12">
    <source>
        <dbReference type="Proteomes" id="UP001163105"/>
    </source>
</evidence>
<protein>
    <recommendedName>
        <fullName evidence="9">Major facilitator superfamily (MFS) profile domain-containing protein</fullName>
    </recommendedName>
</protein>
<dbReference type="InterPro" id="IPR011701">
    <property type="entry name" value="MFS"/>
</dbReference>
<evidence type="ECO:0000256" key="8">
    <source>
        <dbReference type="SAM" id="Phobius"/>
    </source>
</evidence>
<feature type="transmembrane region" description="Helical" evidence="8">
    <location>
        <begin position="46"/>
        <end position="64"/>
    </location>
</feature>
<evidence type="ECO:0000256" key="6">
    <source>
        <dbReference type="ARBA" id="ARBA00023180"/>
    </source>
</evidence>
<feature type="transmembrane region" description="Helical" evidence="8">
    <location>
        <begin position="310"/>
        <end position="332"/>
    </location>
</feature>
<feature type="transmembrane region" description="Helical" evidence="8">
    <location>
        <begin position="378"/>
        <end position="396"/>
    </location>
</feature>
<evidence type="ECO:0000259" key="9">
    <source>
        <dbReference type="PROSITE" id="PS50850"/>
    </source>
</evidence>
<keyword evidence="6" id="KW-0325">Glycoprotein</keyword>
<dbReference type="GO" id="GO:0022857">
    <property type="term" value="F:transmembrane transporter activity"/>
    <property type="evidence" value="ECO:0007669"/>
    <property type="project" value="InterPro"/>
</dbReference>
<dbReference type="Gene3D" id="1.20.1250.20">
    <property type="entry name" value="MFS general substrate transporter like domains"/>
    <property type="match status" value="1"/>
</dbReference>
<dbReference type="Proteomes" id="UP001163105">
    <property type="component" value="Unassembled WGS sequence"/>
</dbReference>
<feature type="transmembrane region" description="Helical" evidence="8">
    <location>
        <begin position="144"/>
        <end position="165"/>
    </location>
</feature>
<gene>
    <name evidence="11" type="ORF">O9K51_11246</name>
    <name evidence="10" type="ORF">O9K51_11485</name>
</gene>
<feature type="transmembrane region" description="Helical" evidence="8">
    <location>
        <begin position="241"/>
        <end position="261"/>
    </location>
</feature>
<dbReference type="Gene3D" id="1.20.1720.10">
    <property type="entry name" value="Multidrug resistance protein D"/>
    <property type="match status" value="1"/>
</dbReference>
<feature type="transmembrane region" description="Helical" evidence="8">
    <location>
        <begin position="202"/>
        <end position="221"/>
    </location>
</feature>
<feature type="compositionally biased region" description="Basic and acidic residues" evidence="7">
    <location>
        <begin position="550"/>
        <end position="569"/>
    </location>
</feature>
<dbReference type="PROSITE" id="PS50850">
    <property type="entry name" value="MFS"/>
    <property type="match status" value="1"/>
</dbReference>
<dbReference type="InterPro" id="IPR036259">
    <property type="entry name" value="MFS_trans_sf"/>
</dbReference>
<feature type="transmembrane region" description="Helical" evidence="8">
    <location>
        <begin position="172"/>
        <end position="196"/>
    </location>
</feature>
<feature type="transmembrane region" description="Helical" evidence="8">
    <location>
        <begin position="115"/>
        <end position="132"/>
    </location>
</feature>
<feature type="domain" description="Major facilitator superfamily (MFS) profile" evidence="9">
    <location>
        <begin position="49"/>
        <end position="491"/>
    </location>
</feature>
<feature type="transmembrane region" description="Helical" evidence="8">
    <location>
        <begin position="522"/>
        <end position="539"/>
    </location>
</feature>
<dbReference type="PANTHER" id="PTHR23501">
    <property type="entry name" value="MAJOR FACILITATOR SUPERFAMILY"/>
    <property type="match status" value="1"/>
</dbReference>
<feature type="transmembrane region" description="Helical" evidence="8">
    <location>
        <begin position="443"/>
        <end position="462"/>
    </location>
</feature>
<proteinExistence type="predicted"/>
<evidence type="ECO:0000256" key="5">
    <source>
        <dbReference type="ARBA" id="ARBA00023136"/>
    </source>
</evidence>
<feature type="region of interest" description="Disordered" evidence="7">
    <location>
        <begin position="1"/>
        <end position="30"/>
    </location>
</feature>
<evidence type="ECO:0000256" key="1">
    <source>
        <dbReference type="ARBA" id="ARBA00004141"/>
    </source>
</evidence>
<keyword evidence="12" id="KW-1185">Reference proteome</keyword>
<evidence type="ECO:0000256" key="7">
    <source>
        <dbReference type="SAM" id="MobiDB-lite"/>
    </source>
</evidence>
<accession>A0AB34F9Z9</accession>
<feature type="transmembrane region" description="Helical" evidence="8">
    <location>
        <begin position="344"/>
        <end position="366"/>
    </location>
</feature>
<dbReference type="Pfam" id="PF07690">
    <property type="entry name" value="MFS_1"/>
    <property type="match status" value="1"/>
</dbReference>
<organism evidence="10 12">
    <name type="scientific">Purpureocillium lavendulum</name>
    <dbReference type="NCBI Taxonomy" id="1247861"/>
    <lineage>
        <taxon>Eukaryota</taxon>
        <taxon>Fungi</taxon>
        <taxon>Dikarya</taxon>
        <taxon>Ascomycota</taxon>
        <taxon>Pezizomycotina</taxon>
        <taxon>Sordariomycetes</taxon>
        <taxon>Hypocreomycetidae</taxon>
        <taxon>Hypocreales</taxon>
        <taxon>Ophiocordycipitaceae</taxon>
        <taxon>Purpureocillium</taxon>
    </lineage>
</organism>
<comment type="caution">
    <text evidence="10">The sequence shown here is derived from an EMBL/GenBank/DDBJ whole genome shotgun (WGS) entry which is preliminary data.</text>
</comment>
<evidence type="ECO:0000313" key="10">
    <source>
        <dbReference type="EMBL" id="KAJ6436003.1"/>
    </source>
</evidence>
<feature type="transmembrane region" description="Helical" evidence="8">
    <location>
        <begin position="84"/>
        <end position="103"/>
    </location>
</feature>
<feature type="transmembrane region" description="Helical" evidence="8">
    <location>
        <begin position="408"/>
        <end position="431"/>
    </location>
</feature>
<dbReference type="SUPFAM" id="SSF103473">
    <property type="entry name" value="MFS general substrate transporter"/>
    <property type="match status" value="1"/>
</dbReference>
<dbReference type="EMBL" id="JAQHRD010000027">
    <property type="protein sequence ID" value="KAJ6436184.1"/>
    <property type="molecule type" value="Genomic_DNA"/>
</dbReference>
<dbReference type="PRINTS" id="PR01036">
    <property type="entry name" value="TCRTETB"/>
</dbReference>